<dbReference type="eggNOG" id="COG2768">
    <property type="taxonomic scope" value="Bacteria"/>
</dbReference>
<dbReference type="OrthoDB" id="9788398at2"/>
<evidence type="ECO:0000313" key="1">
    <source>
        <dbReference type="EMBL" id="ACZ43025.1"/>
    </source>
</evidence>
<dbReference type="HOGENOM" id="CLU_055092_0_0_0"/>
<dbReference type="STRING" id="525904.Tter_2123"/>
<dbReference type="Gene3D" id="3.40.50.11440">
    <property type="match status" value="1"/>
</dbReference>
<organism evidence="1 2">
    <name type="scientific">Thermobaculum terrenum (strain ATCC BAA-798 / CCMEE 7001 / YNP1)</name>
    <dbReference type="NCBI Taxonomy" id="525904"/>
    <lineage>
        <taxon>Bacteria</taxon>
        <taxon>Bacillati</taxon>
        <taxon>Chloroflexota</taxon>
        <taxon>Chloroflexia</taxon>
        <taxon>Candidatus Thermobaculales</taxon>
        <taxon>Candidatus Thermobaculaceae</taxon>
        <taxon>Thermobaculum</taxon>
    </lineage>
</organism>
<gene>
    <name evidence="1" type="ordered locus">Tter_2123</name>
</gene>
<proteinExistence type="predicted"/>
<sequence>MELPKVRHLPRLVKVRQLFPSNRLEDLGSEVRAKLGALHLQDRVHDGMRVGITVGSRGAGGTLEAVRAIVEEFRALGAEPFLIPAMGSHGGATPEGQVEILRRLGITEASAGAPIDPRMETVVLGEAPNGYQAHYAVSAHEADAVIVLGRTTVHPNLKAGERSDGVASGLLKMVGIGLGKQAGAFSAHHHGLGESVLAVQEVTLSRSNIIAGVSIVENAYRESAHVEVVPPPEFKACDQRQLKLVRTLLGRIPFEELDLLVCSQMGKDVAGSGLDPNVIGFWRIEGGPRVPNFRRIVSLDLTDASLGNAIGLGLNDFVPRRLVEKMDAHNTWMNLLTGANKDGSTLEGYTPIVAESDREAIELALASVMPCDAPRVCHVRDTSRLYEMLISEALLPEAYQLASVEVVGEPQPYRFDEQGRFIWPE</sequence>
<dbReference type="RefSeq" id="WP_012876056.1">
    <property type="nucleotide sequence ID" value="NC_013526.1"/>
</dbReference>
<name>D1CH04_THET1</name>
<dbReference type="EMBL" id="CP001826">
    <property type="protein sequence ID" value="ACZ43025.1"/>
    <property type="molecule type" value="Genomic_DNA"/>
</dbReference>
<accession>D1CH04</accession>
<reference evidence="2" key="1">
    <citation type="journal article" date="2010" name="Stand. Genomic Sci.">
        <title>Complete genome sequence of 'Thermobaculum terrenum' type strain (YNP1).</title>
        <authorList>
            <person name="Kiss H."/>
            <person name="Cleland D."/>
            <person name="Lapidus A."/>
            <person name="Lucas S."/>
            <person name="Glavina Del Rio T."/>
            <person name="Nolan M."/>
            <person name="Tice H."/>
            <person name="Han C."/>
            <person name="Goodwin L."/>
            <person name="Pitluck S."/>
            <person name="Liolios K."/>
            <person name="Ivanova N."/>
            <person name="Mavromatis K."/>
            <person name="Ovchinnikova G."/>
            <person name="Pati A."/>
            <person name="Chen A."/>
            <person name="Palaniappan K."/>
            <person name="Land M."/>
            <person name="Hauser L."/>
            <person name="Chang Y."/>
            <person name="Jeffries C."/>
            <person name="Lu M."/>
            <person name="Brettin T."/>
            <person name="Detter J."/>
            <person name="Goker M."/>
            <person name="Tindall B."/>
            <person name="Beck B."/>
            <person name="McDermott T."/>
            <person name="Woyke T."/>
            <person name="Bristow J."/>
            <person name="Eisen J."/>
            <person name="Markowitz V."/>
            <person name="Hugenholtz P."/>
            <person name="Kyrpides N."/>
            <person name="Klenk H."/>
            <person name="Cheng J."/>
        </authorList>
    </citation>
    <scope>NUCLEOTIDE SEQUENCE [LARGE SCALE GENOMIC DNA]</scope>
    <source>
        <strain evidence="2">ATCC BAA-798 / YNP1</strain>
    </source>
</reference>
<protein>
    <recommendedName>
        <fullName evidence="3">LarA-like N-terminal domain-containing protein</fullName>
    </recommendedName>
</protein>
<dbReference type="AlphaFoldDB" id="D1CH04"/>
<dbReference type="Proteomes" id="UP000000323">
    <property type="component" value="Chromosome 2"/>
</dbReference>
<evidence type="ECO:0000313" key="2">
    <source>
        <dbReference type="Proteomes" id="UP000000323"/>
    </source>
</evidence>
<evidence type="ECO:0008006" key="3">
    <source>
        <dbReference type="Google" id="ProtNLM"/>
    </source>
</evidence>
<dbReference type="KEGG" id="ttr:Tter_2123"/>
<keyword evidence="2" id="KW-1185">Reference proteome</keyword>